<keyword evidence="8 9" id="KW-0472">Membrane</keyword>
<dbReference type="RefSeq" id="WP_109201081.1">
    <property type="nucleotide sequence ID" value="NZ_QEWS01000002.1"/>
</dbReference>
<evidence type="ECO:0000256" key="5">
    <source>
        <dbReference type="ARBA" id="ARBA00022692"/>
    </source>
</evidence>
<feature type="transmembrane region" description="Helical" evidence="9">
    <location>
        <begin position="423"/>
        <end position="441"/>
    </location>
</feature>
<evidence type="ECO:0000313" key="10">
    <source>
        <dbReference type="EMBL" id="PWD88067.1"/>
    </source>
</evidence>
<dbReference type="EMBL" id="QEWV01000002">
    <property type="protein sequence ID" value="PWD93760.1"/>
    <property type="molecule type" value="Genomic_DNA"/>
</dbReference>
<comment type="caution">
    <text evidence="10">The sequence shown here is derived from an EMBL/GenBank/DDBJ whole genome shotgun (WGS) entry which is preliminary data.</text>
</comment>
<dbReference type="GO" id="GO:0005886">
    <property type="term" value="C:plasma membrane"/>
    <property type="evidence" value="ECO:0007669"/>
    <property type="project" value="UniProtKB-SubCell"/>
</dbReference>
<dbReference type="InterPro" id="IPR050367">
    <property type="entry name" value="APC_superfamily"/>
</dbReference>
<keyword evidence="4" id="KW-1003">Cell membrane</keyword>
<evidence type="ECO:0000313" key="13">
    <source>
        <dbReference type="Proteomes" id="UP000245217"/>
    </source>
</evidence>
<evidence type="ECO:0000256" key="9">
    <source>
        <dbReference type="SAM" id="Phobius"/>
    </source>
</evidence>
<protein>
    <submittedName>
        <fullName evidence="10">Arginine:agmatine antiporter</fullName>
    </submittedName>
</protein>
<evidence type="ECO:0000256" key="1">
    <source>
        <dbReference type="ARBA" id="ARBA00004651"/>
    </source>
</evidence>
<feature type="transmembrane region" description="Helical" evidence="9">
    <location>
        <begin position="473"/>
        <end position="494"/>
    </location>
</feature>
<dbReference type="NCBIfam" id="TIGR00905">
    <property type="entry name" value="2A0302"/>
    <property type="match status" value="1"/>
</dbReference>
<dbReference type="EMBL" id="QEWW01000001">
    <property type="protein sequence ID" value="PWD88067.1"/>
    <property type="molecule type" value="Genomic_DNA"/>
</dbReference>
<gene>
    <name evidence="10" type="ORF">DC077_01985</name>
    <name evidence="11" type="ORF">DC078_02735</name>
</gene>
<evidence type="ECO:0000256" key="7">
    <source>
        <dbReference type="ARBA" id="ARBA00022989"/>
    </source>
</evidence>
<dbReference type="InterPro" id="IPR004754">
    <property type="entry name" value="Amino_acid_antiprt"/>
</dbReference>
<feature type="transmembrane region" description="Helical" evidence="9">
    <location>
        <begin position="280"/>
        <end position="305"/>
    </location>
</feature>
<feature type="transmembrane region" description="Helical" evidence="9">
    <location>
        <begin position="367"/>
        <end position="387"/>
    </location>
</feature>
<keyword evidence="6" id="KW-0029">Amino-acid transport</keyword>
<comment type="similarity">
    <text evidence="2">Belongs to the amino acid-polyamine-organocation (APC) superfamily. Basic amino acid/polyamine antiporter (APA) (TC 2.A.3.2) family.</text>
</comment>
<feature type="transmembrane region" description="Helical" evidence="9">
    <location>
        <begin position="43"/>
        <end position="65"/>
    </location>
</feature>
<dbReference type="Proteomes" id="UP000245059">
    <property type="component" value="Unassembled WGS sequence"/>
</dbReference>
<comment type="subcellular location">
    <subcellularLocation>
        <location evidence="1">Cell membrane</location>
        <topology evidence="1">Multi-pass membrane protein</topology>
    </subcellularLocation>
</comment>
<dbReference type="GO" id="GO:0022857">
    <property type="term" value="F:transmembrane transporter activity"/>
    <property type="evidence" value="ECO:0007669"/>
    <property type="project" value="InterPro"/>
</dbReference>
<dbReference type="InterPro" id="IPR002293">
    <property type="entry name" value="AA/rel_permease1"/>
</dbReference>
<evidence type="ECO:0000256" key="4">
    <source>
        <dbReference type="ARBA" id="ARBA00022475"/>
    </source>
</evidence>
<dbReference type="GO" id="GO:0006865">
    <property type="term" value="P:amino acid transport"/>
    <property type="evidence" value="ECO:0007669"/>
    <property type="project" value="UniProtKB-KW"/>
</dbReference>
<dbReference type="OrthoDB" id="3185104at2"/>
<reference evidence="12 13" key="2">
    <citation type="submission" date="2018-05" db="EMBL/GenBank/DDBJ databases">
        <title>Ignatzschineria dubaiensis sp. nov., isolated from necrotic foot tissues of dromedaries (Camelus dromedarius) and associated maggots in Dubai, United Arab Emirates.</title>
        <authorList>
            <person name="Tsang C.C."/>
            <person name="Tang J.Y.M."/>
            <person name="Fong J.Y.H."/>
            <person name="Kinne J."/>
            <person name="Lee H.H."/>
            <person name="Joseph M."/>
            <person name="Jose S."/>
            <person name="Schuster R.K."/>
            <person name="Tang Y."/>
            <person name="Sivakumar S."/>
            <person name="Chen J.H.K."/>
            <person name="Teng J.L.L."/>
            <person name="Lau S.K.P."/>
            <person name="Wernery U."/>
            <person name="Woo P.C.Y."/>
        </authorList>
    </citation>
    <scope>NUCLEOTIDE SEQUENCE [LARGE SCALE GENOMIC DNA]</scope>
    <source>
        <strain evidence="12">UAE-HKU57</strain>
        <strain evidence="13">UAE-HKU58</strain>
    </source>
</reference>
<reference evidence="10" key="1">
    <citation type="journal article" date="2018" name="Genome Announc.">
        <title>Ignatzschineria cameli sp. nov., isolated from necrotic foot tissue of dromedaries (Camelus dromedarius) and associated maggots (Wohlfahrtia species) in Dubai.</title>
        <authorList>
            <person name="Tsang C.C."/>
            <person name="Tang J.Y."/>
            <person name="Fong J.Y."/>
            <person name="Kinne J."/>
            <person name="Lee H.H."/>
            <person name="Joseph M."/>
            <person name="Jose S."/>
            <person name="Schuster R.K."/>
            <person name="Tang Y."/>
            <person name="Sivakumar S."/>
            <person name="Chen J.H."/>
            <person name="Teng J.L."/>
            <person name="Lau S.K."/>
            <person name="Wernery U."/>
            <person name="Woo P.C."/>
        </authorList>
    </citation>
    <scope>NUCLEOTIDE SEQUENCE</scope>
    <source>
        <strain evidence="10">UAE-HKU57</strain>
        <strain evidence="11">UAE-HKU58</strain>
    </source>
</reference>
<evidence type="ECO:0000256" key="6">
    <source>
        <dbReference type="ARBA" id="ARBA00022970"/>
    </source>
</evidence>
<organism evidence="10 12">
    <name type="scientific">Ignatzschineria cameli</name>
    <dbReference type="NCBI Taxonomy" id="2182793"/>
    <lineage>
        <taxon>Bacteria</taxon>
        <taxon>Pseudomonadati</taxon>
        <taxon>Pseudomonadota</taxon>
        <taxon>Gammaproteobacteria</taxon>
        <taxon>Cardiobacteriales</taxon>
        <taxon>Ignatzschineriaceae</taxon>
        <taxon>Ignatzschineria</taxon>
    </lineage>
</organism>
<evidence type="ECO:0000256" key="3">
    <source>
        <dbReference type="ARBA" id="ARBA00022448"/>
    </source>
</evidence>
<evidence type="ECO:0000256" key="8">
    <source>
        <dbReference type="ARBA" id="ARBA00023136"/>
    </source>
</evidence>
<feature type="transmembrane region" description="Helical" evidence="9">
    <location>
        <begin position="205"/>
        <end position="226"/>
    </location>
</feature>
<feature type="transmembrane region" description="Helical" evidence="9">
    <location>
        <begin position="86"/>
        <end position="108"/>
    </location>
</feature>
<feature type="transmembrane region" description="Helical" evidence="9">
    <location>
        <begin position="399"/>
        <end position="417"/>
    </location>
</feature>
<keyword evidence="3" id="KW-0813">Transport</keyword>
<name>A0A2U2ATR1_9GAMM</name>
<dbReference type="PANTHER" id="PTHR42770:SF4">
    <property type="entry name" value="ARGININE_ORNITHINE ANTIPORTER-RELATED"/>
    <property type="match status" value="1"/>
</dbReference>
<accession>A0A2U2ATR1</accession>
<feature type="transmembrane region" description="Helical" evidence="9">
    <location>
        <begin position="9"/>
        <end position="31"/>
    </location>
</feature>
<proteinExistence type="inferred from homology"/>
<feature type="transmembrane region" description="Helical" evidence="9">
    <location>
        <begin position="238"/>
        <end position="260"/>
    </location>
</feature>
<dbReference type="AlphaFoldDB" id="A0A2U2ATR1"/>
<sequence>MGQSKGGKLGLIALIAIVMSSMIGGGVYSLPQNIAQYSAPGPAIIAWIITGIGLFFIANSFSILANARPDLKAGIYMYAHEGFNPFAGFLVAWGYWLMTIFGNVAFAVILMDALNTFFPGVFTNGNNLNSIICGSILIWGYNLLVSRGVKVAGFINFIGTIGKTIPLLIFIIVVGVMLDYSNLTHNFWGNDPHTMSELGSPREQITNPLMVTLWVFVGVEGAVVLSGNAKNPKDVGKATLIGFFLSLFIYIALSILPYSVASQDTLAKMATPSTAEVLKLVIGEAGSIIMSVGVIISVMTGWLAWTMLCAEIPMAASENGTFPKFLSIKNSRGAAKYSLLISSSIMQIAMILVYFSKDAWNTMVDITSVMVIPAYLATTLFLFKYAVKGDNEVIKKRRILALMSGLVGFLFCAFMLYASNRLYVAVIPLLLTLGVPLYIWAKKEHRTAPTADGVIEAGDSQSEKGKLFRRDELLYLILLLILDAVALAVLYFALFKH</sequence>
<dbReference type="Gene3D" id="1.20.1740.10">
    <property type="entry name" value="Amino acid/polyamine transporter I"/>
    <property type="match status" value="1"/>
</dbReference>
<keyword evidence="5 9" id="KW-0812">Transmembrane</keyword>
<dbReference type="Proteomes" id="UP000245217">
    <property type="component" value="Unassembled WGS sequence"/>
</dbReference>
<keyword evidence="7 9" id="KW-1133">Transmembrane helix</keyword>
<feature type="transmembrane region" description="Helical" evidence="9">
    <location>
        <begin position="128"/>
        <end position="145"/>
    </location>
</feature>
<dbReference type="Pfam" id="PF13520">
    <property type="entry name" value="AA_permease_2"/>
    <property type="match status" value="1"/>
</dbReference>
<evidence type="ECO:0000313" key="12">
    <source>
        <dbReference type="Proteomes" id="UP000245059"/>
    </source>
</evidence>
<feature type="transmembrane region" description="Helical" evidence="9">
    <location>
        <begin position="337"/>
        <end position="355"/>
    </location>
</feature>
<evidence type="ECO:0000256" key="2">
    <source>
        <dbReference type="ARBA" id="ARBA00008220"/>
    </source>
</evidence>
<keyword evidence="13" id="KW-1185">Reference proteome</keyword>
<evidence type="ECO:0000313" key="11">
    <source>
        <dbReference type="EMBL" id="PWD93760.1"/>
    </source>
</evidence>
<feature type="transmembrane region" description="Helical" evidence="9">
    <location>
        <begin position="157"/>
        <end position="178"/>
    </location>
</feature>
<dbReference type="PIRSF" id="PIRSF006060">
    <property type="entry name" value="AA_transporter"/>
    <property type="match status" value="1"/>
</dbReference>
<dbReference type="PANTHER" id="PTHR42770">
    <property type="entry name" value="AMINO ACID TRANSPORTER-RELATED"/>
    <property type="match status" value="1"/>
</dbReference>